<dbReference type="RefSeq" id="WP_344805832.1">
    <property type="nucleotide sequence ID" value="NZ_BAABAB010000021.1"/>
</dbReference>
<dbReference type="PANTHER" id="PTHR43861">
    <property type="entry name" value="TRANS-ACONITATE 2-METHYLTRANSFERASE-RELATED"/>
    <property type="match status" value="1"/>
</dbReference>
<gene>
    <name evidence="4" type="ORF">GCM10022236_29570</name>
</gene>
<dbReference type="GO" id="GO:0008168">
    <property type="term" value="F:methyltransferase activity"/>
    <property type="evidence" value="ECO:0007669"/>
    <property type="project" value="UniProtKB-KW"/>
</dbReference>
<evidence type="ECO:0000256" key="2">
    <source>
        <dbReference type="ARBA" id="ARBA00022679"/>
    </source>
</evidence>
<feature type="domain" description="Methyltransferase" evidence="3">
    <location>
        <begin position="24"/>
        <end position="116"/>
    </location>
</feature>
<reference evidence="5" key="1">
    <citation type="journal article" date="2019" name="Int. J. Syst. Evol. Microbiol.">
        <title>The Global Catalogue of Microorganisms (GCM) 10K type strain sequencing project: providing services to taxonomists for standard genome sequencing and annotation.</title>
        <authorList>
            <consortium name="The Broad Institute Genomics Platform"/>
            <consortium name="The Broad Institute Genome Sequencing Center for Infectious Disease"/>
            <person name="Wu L."/>
            <person name="Ma J."/>
        </authorList>
    </citation>
    <scope>NUCLEOTIDE SEQUENCE [LARGE SCALE GENOMIC DNA]</scope>
    <source>
        <strain evidence="5">JCM 16929</strain>
    </source>
</reference>
<dbReference type="Gene3D" id="3.40.50.150">
    <property type="entry name" value="Vaccinia Virus protein VP39"/>
    <property type="match status" value="1"/>
</dbReference>
<evidence type="ECO:0000259" key="3">
    <source>
        <dbReference type="Pfam" id="PF13649"/>
    </source>
</evidence>
<keyword evidence="1 4" id="KW-0489">Methyltransferase</keyword>
<evidence type="ECO:0000256" key="1">
    <source>
        <dbReference type="ARBA" id="ARBA00022603"/>
    </source>
</evidence>
<organism evidence="4 5">
    <name type="scientific">Microlunatus ginsengisoli</name>
    <dbReference type="NCBI Taxonomy" id="363863"/>
    <lineage>
        <taxon>Bacteria</taxon>
        <taxon>Bacillati</taxon>
        <taxon>Actinomycetota</taxon>
        <taxon>Actinomycetes</taxon>
        <taxon>Propionibacteriales</taxon>
        <taxon>Propionibacteriaceae</taxon>
        <taxon>Microlunatus</taxon>
    </lineage>
</organism>
<name>A0ABP7A5P2_9ACTN</name>
<dbReference type="InterPro" id="IPR029063">
    <property type="entry name" value="SAM-dependent_MTases_sf"/>
</dbReference>
<accession>A0ABP7A5P2</accession>
<protein>
    <submittedName>
        <fullName evidence="4">Class I SAM-dependent methyltransferase</fullName>
    </submittedName>
</protein>
<keyword evidence="5" id="KW-1185">Reference proteome</keyword>
<sequence length="247" mass="26620">MNSLQQLLAERALADLVLSGDEDVLDLGCGDGRVTDMVVRRLTTGSLVGVDPSAAMIEGARELLAADGRARFELGTAAALPFVAAFDLVTSFNALHWETRWRDALVRIRAALRPAGRALLVFVCDGERPSLEDVVVELSTRGQWAAAFEGFDLPYVHVDPQAYASAAEGSGLRVDAISIDDVFWDFGSREAFADWCAAGLVAWTGSLPEADRREFVESAVDAYARVIGTDARLGFLQCLVRLTAVSL</sequence>
<dbReference type="GO" id="GO:0032259">
    <property type="term" value="P:methylation"/>
    <property type="evidence" value="ECO:0007669"/>
    <property type="project" value="UniProtKB-KW"/>
</dbReference>
<dbReference type="Proteomes" id="UP001501490">
    <property type="component" value="Unassembled WGS sequence"/>
</dbReference>
<comment type="caution">
    <text evidence="4">The sequence shown here is derived from an EMBL/GenBank/DDBJ whole genome shotgun (WGS) entry which is preliminary data.</text>
</comment>
<evidence type="ECO:0000313" key="5">
    <source>
        <dbReference type="Proteomes" id="UP001501490"/>
    </source>
</evidence>
<dbReference type="SUPFAM" id="SSF53335">
    <property type="entry name" value="S-adenosyl-L-methionine-dependent methyltransferases"/>
    <property type="match status" value="1"/>
</dbReference>
<keyword evidence="2" id="KW-0808">Transferase</keyword>
<evidence type="ECO:0000313" key="4">
    <source>
        <dbReference type="EMBL" id="GAA3625315.1"/>
    </source>
</evidence>
<dbReference type="CDD" id="cd02440">
    <property type="entry name" value="AdoMet_MTases"/>
    <property type="match status" value="1"/>
</dbReference>
<dbReference type="EMBL" id="BAABAB010000021">
    <property type="protein sequence ID" value="GAA3625315.1"/>
    <property type="molecule type" value="Genomic_DNA"/>
</dbReference>
<dbReference type="Pfam" id="PF13649">
    <property type="entry name" value="Methyltransf_25"/>
    <property type="match status" value="1"/>
</dbReference>
<dbReference type="InterPro" id="IPR041698">
    <property type="entry name" value="Methyltransf_25"/>
</dbReference>
<dbReference type="PANTHER" id="PTHR43861:SF1">
    <property type="entry name" value="TRANS-ACONITATE 2-METHYLTRANSFERASE"/>
    <property type="match status" value="1"/>
</dbReference>
<proteinExistence type="predicted"/>